<name>A0ABQ9GWR6_9NEOP</name>
<proteinExistence type="predicted"/>
<reference evidence="1 2" key="1">
    <citation type="submission" date="2023-02" db="EMBL/GenBank/DDBJ databases">
        <title>LHISI_Scaffold_Assembly.</title>
        <authorList>
            <person name="Stuart O.P."/>
            <person name="Cleave R."/>
            <person name="Magrath M.J.L."/>
            <person name="Mikheyev A.S."/>
        </authorList>
    </citation>
    <scope>NUCLEOTIDE SEQUENCE [LARGE SCALE GENOMIC DNA]</scope>
    <source>
        <strain evidence="1">Daus_M_001</strain>
        <tissue evidence="1">Leg muscle</tissue>
    </source>
</reference>
<dbReference type="Gene3D" id="3.30.420.10">
    <property type="entry name" value="Ribonuclease H-like superfamily/Ribonuclease H"/>
    <property type="match status" value="1"/>
</dbReference>
<sequence length="163" mass="18167">MMASSMKFIPAGQTVNAAYYEQVLKRLLQCICHVRPELHTTAKWMQLHDDTPAHCAIHVHQFLAQCGVPVLSHPPYLPDLAPADSILFPHLKSILKSAHFATVQAIQCCVTLSSAKKELPGPYSADHVVVRQRQFSVDSNSHLDVLTHFQTFGGSTRSSSYMW</sequence>
<dbReference type="EMBL" id="JARBHB010000008">
    <property type="protein sequence ID" value="KAJ8876441.1"/>
    <property type="molecule type" value="Genomic_DNA"/>
</dbReference>
<evidence type="ECO:0008006" key="3">
    <source>
        <dbReference type="Google" id="ProtNLM"/>
    </source>
</evidence>
<organism evidence="1 2">
    <name type="scientific">Dryococelus australis</name>
    <dbReference type="NCBI Taxonomy" id="614101"/>
    <lineage>
        <taxon>Eukaryota</taxon>
        <taxon>Metazoa</taxon>
        <taxon>Ecdysozoa</taxon>
        <taxon>Arthropoda</taxon>
        <taxon>Hexapoda</taxon>
        <taxon>Insecta</taxon>
        <taxon>Pterygota</taxon>
        <taxon>Neoptera</taxon>
        <taxon>Polyneoptera</taxon>
        <taxon>Phasmatodea</taxon>
        <taxon>Verophasmatodea</taxon>
        <taxon>Anareolatae</taxon>
        <taxon>Phasmatidae</taxon>
        <taxon>Eurycanthinae</taxon>
        <taxon>Dryococelus</taxon>
    </lineage>
</organism>
<dbReference type="PANTHER" id="PTHR46060">
    <property type="entry name" value="MARINER MOS1 TRANSPOSASE-LIKE PROTEIN"/>
    <property type="match status" value="1"/>
</dbReference>
<dbReference type="Proteomes" id="UP001159363">
    <property type="component" value="Chromosome 7"/>
</dbReference>
<evidence type="ECO:0000313" key="1">
    <source>
        <dbReference type="EMBL" id="KAJ8876441.1"/>
    </source>
</evidence>
<keyword evidence="2" id="KW-1185">Reference proteome</keyword>
<protein>
    <recommendedName>
        <fullName evidence="3">Transposase</fullName>
    </recommendedName>
</protein>
<dbReference type="InterPro" id="IPR036397">
    <property type="entry name" value="RNaseH_sf"/>
</dbReference>
<accession>A0ABQ9GWR6</accession>
<dbReference type="PANTHER" id="PTHR46060:SF1">
    <property type="entry name" value="MARINER MOS1 TRANSPOSASE-LIKE PROTEIN"/>
    <property type="match status" value="1"/>
</dbReference>
<evidence type="ECO:0000313" key="2">
    <source>
        <dbReference type="Proteomes" id="UP001159363"/>
    </source>
</evidence>
<gene>
    <name evidence="1" type="ORF">PR048_020886</name>
</gene>
<dbReference type="InterPro" id="IPR052709">
    <property type="entry name" value="Transposase-MT_Hybrid"/>
</dbReference>
<comment type="caution">
    <text evidence="1">The sequence shown here is derived from an EMBL/GenBank/DDBJ whole genome shotgun (WGS) entry which is preliminary data.</text>
</comment>